<dbReference type="Pfam" id="PF17236">
    <property type="entry name" value="SU10_MCP"/>
    <property type="match status" value="1"/>
</dbReference>
<dbReference type="EMBL" id="CP018145">
    <property type="protein sequence ID" value="ASJ54414.1"/>
    <property type="molecule type" value="Genomic_DNA"/>
</dbReference>
<accession>A0A220MH49</accession>
<dbReference type="RefSeq" id="WP_088908162.1">
    <property type="nucleotide sequence ID" value="NZ_CP018145.1"/>
</dbReference>
<dbReference type="KEGG" id="bfm:BP422_13115"/>
<proteinExistence type="predicted"/>
<dbReference type="InterPro" id="IPR035198">
    <property type="entry name" value="SU10_MCP"/>
</dbReference>
<dbReference type="Proteomes" id="UP000197781">
    <property type="component" value="Chromosome"/>
</dbReference>
<protein>
    <submittedName>
        <fullName evidence="1">Uncharacterized protein</fullName>
    </submittedName>
</protein>
<evidence type="ECO:0000313" key="1">
    <source>
        <dbReference type="EMBL" id="ASJ54414.1"/>
    </source>
</evidence>
<sequence>MTILSKDLIGVKQSVVDEILLLNPIQIPMITLLGFGEAITNTRHEWYEDSMFATESTITAAATATDGTLKVANTEPFRKDLVIQVKDELIYVYSVNEVTKELSVTRGFANTTPAAIAVNTKATVMFVDSKEARDARDDRFKKRVPGHNITQVFDDSIKVSGTAESVVQYGIANQYSYEKAKKQRELALQLEQAIINGIEYQDGDKRYMRGIREYIRTNVTEAGNAPLIMDMINDLAQSLYERGAFKTGGDFRVIVGAKQKRAIGKFDETKIRLVRDDGTRGNSVDRLVTDFGEFPVELNNNLRPDELLLIDKNRAVIRPVKDRAFFHKYLGDMGDYTKGMIVGEYTLEFKQEAAHGRIKGLA</sequence>
<dbReference type="AlphaFoldDB" id="A0A220MH49"/>
<organism evidence="1 2">
    <name type="scientific">Brevibacillus formosus</name>
    <dbReference type="NCBI Taxonomy" id="54913"/>
    <lineage>
        <taxon>Bacteria</taxon>
        <taxon>Bacillati</taxon>
        <taxon>Bacillota</taxon>
        <taxon>Bacilli</taxon>
        <taxon>Bacillales</taxon>
        <taxon>Paenibacillaceae</taxon>
        <taxon>Brevibacillus</taxon>
    </lineage>
</organism>
<evidence type="ECO:0000313" key="2">
    <source>
        <dbReference type="Proteomes" id="UP000197781"/>
    </source>
</evidence>
<reference evidence="1 2" key="1">
    <citation type="submission" date="2016-11" db="EMBL/GenBank/DDBJ databases">
        <authorList>
            <person name="Jaros S."/>
            <person name="Januszkiewicz K."/>
            <person name="Wedrychowicz H."/>
        </authorList>
    </citation>
    <scope>NUCLEOTIDE SEQUENCE [LARGE SCALE GENOMIC DNA]</scope>
    <source>
        <strain evidence="1 2">NF2</strain>
    </source>
</reference>
<gene>
    <name evidence="1" type="ORF">BP422_13115</name>
</gene>
<name>A0A220MH49_9BACL</name>